<dbReference type="AlphaFoldDB" id="A0AAV5HNX4"/>
<gene>
    <name evidence="5" type="ORF">SLEP1_g1848</name>
</gene>
<comment type="subcellular location">
    <subcellularLocation>
        <location evidence="1">Nucleus</location>
    </subcellularLocation>
</comment>
<evidence type="ECO:0000313" key="6">
    <source>
        <dbReference type="Proteomes" id="UP001054252"/>
    </source>
</evidence>
<evidence type="ECO:0000256" key="3">
    <source>
        <dbReference type="ARBA" id="ARBA00023242"/>
    </source>
</evidence>
<keyword evidence="3" id="KW-0539">Nucleus</keyword>
<organism evidence="5 6">
    <name type="scientific">Rubroshorea leprosula</name>
    <dbReference type="NCBI Taxonomy" id="152421"/>
    <lineage>
        <taxon>Eukaryota</taxon>
        <taxon>Viridiplantae</taxon>
        <taxon>Streptophyta</taxon>
        <taxon>Embryophyta</taxon>
        <taxon>Tracheophyta</taxon>
        <taxon>Spermatophyta</taxon>
        <taxon>Magnoliopsida</taxon>
        <taxon>eudicotyledons</taxon>
        <taxon>Gunneridae</taxon>
        <taxon>Pentapetalae</taxon>
        <taxon>rosids</taxon>
        <taxon>malvids</taxon>
        <taxon>Malvales</taxon>
        <taxon>Dipterocarpaceae</taxon>
        <taxon>Rubroshorea</taxon>
    </lineage>
</organism>
<evidence type="ECO:0000256" key="2">
    <source>
        <dbReference type="ARBA" id="ARBA00008044"/>
    </source>
</evidence>
<comment type="similarity">
    <text evidence="2">Belongs to the THOC5 family.</text>
</comment>
<keyword evidence="6" id="KW-1185">Reference proteome</keyword>
<feature type="region of interest" description="Disordered" evidence="4">
    <location>
        <begin position="1"/>
        <end position="25"/>
    </location>
</feature>
<comment type="caution">
    <text evidence="5">The sequence shown here is derived from an EMBL/GenBank/DDBJ whole genome shotgun (WGS) entry which is preliminary data.</text>
</comment>
<feature type="compositionally biased region" description="Acidic residues" evidence="4">
    <location>
        <begin position="1"/>
        <end position="11"/>
    </location>
</feature>
<sequence length="89" mass="10557">MEDREMEEEMVVEEREQVAPPTKVEKSPYNMLKESKVSVEEIVAKLLSIKRENKPKLKLKELLTQTFLHFVTLRQVNIHSLLDFSVFHF</sequence>
<dbReference type="PANTHER" id="PTHR13375:SF3">
    <property type="entry name" value="THO COMPLEX SUBUNIT 5 HOMOLOG"/>
    <property type="match status" value="1"/>
</dbReference>
<evidence type="ECO:0000256" key="4">
    <source>
        <dbReference type="SAM" id="MobiDB-lite"/>
    </source>
</evidence>
<dbReference type="PANTHER" id="PTHR13375">
    <property type="entry name" value="FMS INTERACTING PROTEIN"/>
    <property type="match status" value="1"/>
</dbReference>
<dbReference type="Proteomes" id="UP001054252">
    <property type="component" value="Unassembled WGS sequence"/>
</dbReference>
<name>A0AAV5HNX4_9ROSI</name>
<reference evidence="5 6" key="1">
    <citation type="journal article" date="2021" name="Commun. Biol.">
        <title>The genome of Shorea leprosula (Dipterocarpaceae) highlights the ecological relevance of drought in aseasonal tropical rainforests.</title>
        <authorList>
            <person name="Ng K.K.S."/>
            <person name="Kobayashi M.J."/>
            <person name="Fawcett J.A."/>
            <person name="Hatakeyama M."/>
            <person name="Paape T."/>
            <person name="Ng C.H."/>
            <person name="Ang C.C."/>
            <person name="Tnah L.H."/>
            <person name="Lee C.T."/>
            <person name="Nishiyama T."/>
            <person name="Sese J."/>
            <person name="O'Brien M.J."/>
            <person name="Copetti D."/>
            <person name="Mohd Noor M.I."/>
            <person name="Ong R.C."/>
            <person name="Putra M."/>
            <person name="Sireger I.Z."/>
            <person name="Indrioko S."/>
            <person name="Kosugi Y."/>
            <person name="Izuno A."/>
            <person name="Isagi Y."/>
            <person name="Lee S.L."/>
            <person name="Shimizu K.K."/>
        </authorList>
    </citation>
    <scope>NUCLEOTIDE SEQUENCE [LARGE SCALE GENOMIC DNA]</scope>
    <source>
        <strain evidence="5">214</strain>
    </source>
</reference>
<dbReference type="InterPro" id="IPR019163">
    <property type="entry name" value="THO_Thoc5"/>
</dbReference>
<accession>A0AAV5HNX4</accession>
<evidence type="ECO:0000256" key="1">
    <source>
        <dbReference type="ARBA" id="ARBA00004123"/>
    </source>
</evidence>
<evidence type="ECO:0000313" key="5">
    <source>
        <dbReference type="EMBL" id="GKU87452.1"/>
    </source>
</evidence>
<protein>
    <submittedName>
        <fullName evidence="5">Uncharacterized protein</fullName>
    </submittedName>
</protein>
<dbReference type="GO" id="GO:0006406">
    <property type="term" value="P:mRNA export from nucleus"/>
    <property type="evidence" value="ECO:0007669"/>
    <property type="project" value="TreeGrafter"/>
</dbReference>
<dbReference type="GO" id="GO:0000445">
    <property type="term" value="C:THO complex part of transcription export complex"/>
    <property type="evidence" value="ECO:0007669"/>
    <property type="project" value="TreeGrafter"/>
</dbReference>
<dbReference type="EMBL" id="BPVZ01000002">
    <property type="protein sequence ID" value="GKU87452.1"/>
    <property type="molecule type" value="Genomic_DNA"/>
</dbReference>
<dbReference type="GO" id="GO:0003729">
    <property type="term" value="F:mRNA binding"/>
    <property type="evidence" value="ECO:0007669"/>
    <property type="project" value="TreeGrafter"/>
</dbReference>
<proteinExistence type="inferred from homology"/>